<keyword evidence="4" id="KW-1185">Reference proteome</keyword>
<feature type="non-terminal residue" evidence="3">
    <location>
        <position position="110"/>
    </location>
</feature>
<dbReference type="EMBL" id="QJKJ01001585">
    <property type="protein sequence ID" value="RDY06905.1"/>
    <property type="molecule type" value="Genomic_DNA"/>
</dbReference>
<dbReference type="Pfam" id="PF25597">
    <property type="entry name" value="SH3_retrovirus"/>
    <property type="match status" value="1"/>
</dbReference>
<evidence type="ECO:0000313" key="3">
    <source>
        <dbReference type="EMBL" id="RDY06905.1"/>
    </source>
</evidence>
<evidence type="ECO:0000256" key="1">
    <source>
        <dbReference type="SAM" id="SignalP"/>
    </source>
</evidence>
<protein>
    <recommendedName>
        <fullName evidence="2">Retroviral polymerase SH3-like domain-containing protein</fullName>
    </recommendedName>
</protein>
<dbReference type="OrthoDB" id="1751476at2759"/>
<evidence type="ECO:0000313" key="4">
    <source>
        <dbReference type="Proteomes" id="UP000257109"/>
    </source>
</evidence>
<gene>
    <name evidence="3" type="ORF">CR513_09046</name>
</gene>
<dbReference type="AlphaFoldDB" id="A0A371HVV3"/>
<name>A0A371HVV3_MUCPR</name>
<comment type="caution">
    <text evidence="3">The sequence shown here is derived from an EMBL/GenBank/DDBJ whole genome shotgun (WGS) entry which is preliminary data.</text>
</comment>
<proteinExistence type="predicted"/>
<organism evidence="3 4">
    <name type="scientific">Mucuna pruriens</name>
    <name type="common">Velvet bean</name>
    <name type="synonym">Dolichos pruriens</name>
    <dbReference type="NCBI Taxonomy" id="157652"/>
    <lineage>
        <taxon>Eukaryota</taxon>
        <taxon>Viridiplantae</taxon>
        <taxon>Streptophyta</taxon>
        <taxon>Embryophyta</taxon>
        <taxon>Tracheophyta</taxon>
        <taxon>Spermatophyta</taxon>
        <taxon>Magnoliopsida</taxon>
        <taxon>eudicotyledons</taxon>
        <taxon>Gunneridae</taxon>
        <taxon>Pentapetalae</taxon>
        <taxon>rosids</taxon>
        <taxon>fabids</taxon>
        <taxon>Fabales</taxon>
        <taxon>Fabaceae</taxon>
        <taxon>Papilionoideae</taxon>
        <taxon>50 kb inversion clade</taxon>
        <taxon>NPAAA clade</taxon>
        <taxon>indigoferoid/millettioid clade</taxon>
        <taxon>Phaseoleae</taxon>
        <taxon>Mucuna</taxon>
    </lineage>
</organism>
<feature type="chain" id="PRO_5016597050" description="Retroviral polymerase SH3-like domain-containing protein" evidence="1">
    <location>
        <begin position="20"/>
        <end position="110"/>
    </location>
</feature>
<feature type="signal peptide" evidence="1">
    <location>
        <begin position="1"/>
        <end position="19"/>
    </location>
</feature>
<keyword evidence="1" id="KW-0732">Signal</keyword>
<accession>A0A371HVV3</accession>
<evidence type="ECO:0000259" key="2">
    <source>
        <dbReference type="Pfam" id="PF25597"/>
    </source>
</evidence>
<sequence>ATTVLCICVCLLVYFKGLAAPVALATSLQDNLGKFDPKFDKGTFIGYSIVSKASRVDNSRTLKVEESIHATSKELPLDDEQKTDKVETSLRNRQMKSYHFEQQVIGNIED</sequence>
<feature type="domain" description="Retroviral polymerase SH3-like" evidence="2">
    <location>
        <begin position="29"/>
        <end position="81"/>
    </location>
</feature>
<feature type="non-terminal residue" evidence="3">
    <location>
        <position position="1"/>
    </location>
</feature>
<reference evidence="3" key="1">
    <citation type="submission" date="2018-05" db="EMBL/GenBank/DDBJ databases">
        <title>Draft genome of Mucuna pruriens seed.</title>
        <authorList>
            <person name="Nnadi N.E."/>
            <person name="Vos R."/>
            <person name="Hasami M.H."/>
            <person name="Devisetty U.K."/>
            <person name="Aguiy J.C."/>
        </authorList>
    </citation>
    <scope>NUCLEOTIDE SEQUENCE [LARGE SCALE GENOMIC DNA]</scope>
    <source>
        <strain evidence="3">JCA_2017</strain>
    </source>
</reference>
<dbReference type="InterPro" id="IPR057670">
    <property type="entry name" value="SH3_retrovirus"/>
</dbReference>
<dbReference type="Proteomes" id="UP000257109">
    <property type="component" value="Unassembled WGS sequence"/>
</dbReference>